<dbReference type="InterPro" id="IPR036249">
    <property type="entry name" value="Thioredoxin-like_sf"/>
</dbReference>
<dbReference type="PANTHER" id="PTHR32166:SF122">
    <property type="entry name" value="OS09G0499600 PROTEIN"/>
    <property type="match status" value="1"/>
</dbReference>
<dbReference type="STRING" id="3821.A0A151SCI6"/>
<dbReference type="Gene3D" id="1.20.1050.10">
    <property type="match status" value="1"/>
</dbReference>
<dbReference type="PANTHER" id="PTHR32166">
    <property type="entry name" value="OSJNBA0013A04.12 PROTEIN"/>
    <property type="match status" value="1"/>
</dbReference>
<sequence length="548" mass="63704">MVVEFEKLNPLHYVPVLVDDNVVVSDSYAIFLVENTDHKDGVEWENNQAHLEEKYTPKPLLPVDPQLRALNLQVASIVHSSIQPLHMLNVLKDMEKMFGAESGGIFRFKHHLAGTRKDFEPCAMVPEEVKILMMKIVAEAKETSMRKKRLLDTDEEDDIEKEMDMRALTKGKGVGGARVQITLNQMMKKDYKDQVDQQVARYFYTSVIPFNSIKNVEFIKMCEMIGRYGIGYKPPSYHDVREKLLKQAMIETDSMLEEFKKEWKRTGCSIMSDGWTDKKRQSICNFLINSPKGTVFLYSLDTSDIKFFKMLDDVVNCVGEETVVQVVTENATNYKVAGEMLMQTRKNLYWTPCAAHCIDLIFEDFEKKLKVHEVTIKKGRKITTYIYSRTMLISMLKKFTKGRDLVRPVVVPLMTVLRLVDSDEKPVMGFIYDGMDCAKKKIKINFDNVKKSYEPVWNIIDERWDKQLHRPLHAAAYYLNLHFYYDPNFRDDDVEVKQGLYNCMTRLVSDLNERSKIGMQLADFHYARRLFGLDTTVASRKVMLPVEW</sequence>
<dbReference type="Proteomes" id="UP000075243">
    <property type="component" value="Unassembled WGS sequence"/>
</dbReference>
<evidence type="ECO:0000259" key="1">
    <source>
        <dbReference type="Pfam" id="PF04937"/>
    </source>
</evidence>
<dbReference type="SUPFAM" id="SSF53098">
    <property type="entry name" value="Ribonuclease H-like"/>
    <property type="match status" value="1"/>
</dbReference>
<accession>A0A151SCI6</accession>
<dbReference type="SUPFAM" id="SSF52833">
    <property type="entry name" value="Thioredoxin-like"/>
    <property type="match status" value="1"/>
</dbReference>
<dbReference type="OMA" id="VEWENNQ"/>
<feature type="domain" description="DUF659" evidence="1">
    <location>
        <begin position="235"/>
        <end position="382"/>
    </location>
</feature>
<organism evidence="2 3">
    <name type="scientific">Cajanus cajan</name>
    <name type="common">Pigeon pea</name>
    <name type="synonym">Cajanus indicus</name>
    <dbReference type="NCBI Taxonomy" id="3821"/>
    <lineage>
        <taxon>Eukaryota</taxon>
        <taxon>Viridiplantae</taxon>
        <taxon>Streptophyta</taxon>
        <taxon>Embryophyta</taxon>
        <taxon>Tracheophyta</taxon>
        <taxon>Spermatophyta</taxon>
        <taxon>Magnoliopsida</taxon>
        <taxon>eudicotyledons</taxon>
        <taxon>Gunneridae</taxon>
        <taxon>Pentapetalae</taxon>
        <taxon>rosids</taxon>
        <taxon>fabids</taxon>
        <taxon>Fabales</taxon>
        <taxon>Fabaceae</taxon>
        <taxon>Papilionoideae</taxon>
        <taxon>50 kb inversion clade</taxon>
        <taxon>NPAAA clade</taxon>
        <taxon>indigoferoid/millettioid clade</taxon>
        <taxon>Phaseoleae</taxon>
        <taxon>Cajanus</taxon>
    </lineage>
</organism>
<keyword evidence="3" id="KW-1185">Reference proteome</keyword>
<dbReference type="AlphaFoldDB" id="A0A151SCI6"/>
<dbReference type="InterPro" id="IPR007021">
    <property type="entry name" value="DUF659"/>
</dbReference>
<name>A0A151SCI6_CAJCA</name>
<gene>
    <name evidence="2" type="ORF">KK1_025643</name>
</gene>
<reference evidence="2" key="1">
    <citation type="journal article" date="2012" name="Nat. Biotechnol.">
        <title>Draft genome sequence of pigeonpea (Cajanus cajan), an orphan legume crop of resource-poor farmers.</title>
        <authorList>
            <person name="Varshney R.K."/>
            <person name="Chen W."/>
            <person name="Li Y."/>
            <person name="Bharti A.K."/>
            <person name="Saxena R.K."/>
            <person name="Schlueter J.A."/>
            <person name="Donoghue M.T."/>
            <person name="Azam S."/>
            <person name="Fan G."/>
            <person name="Whaley A.M."/>
            <person name="Farmer A.D."/>
            <person name="Sheridan J."/>
            <person name="Iwata A."/>
            <person name="Tuteja R."/>
            <person name="Penmetsa R.V."/>
            <person name="Wu W."/>
            <person name="Upadhyaya H.D."/>
            <person name="Yang S.P."/>
            <person name="Shah T."/>
            <person name="Saxena K.B."/>
            <person name="Michael T."/>
            <person name="McCombie W.R."/>
            <person name="Yang B."/>
            <person name="Zhang G."/>
            <person name="Yang H."/>
            <person name="Wang J."/>
            <person name="Spillane C."/>
            <person name="Cook D.R."/>
            <person name="May G.D."/>
            <person name="Xu X."/>
            <person name="Jackson S.A."/>
        </authorList>
    </citation>
    <scope>NUCLEOTIDE SEQUENCE [LARGE SCALE GENOMIC DNA]</scope>
</reference>
<dbReference type="Pfam" id="PF04937">
    <property type="entry name" value="DUF659"/>
    <property type="match status" value="1"/>
</dbReference>
<protein>
    <submittedName>
        <fullName evidence="2">Glutathione S-transferase 1</fullName>
    </submittedName>
</protein>
<proteinExistence type="predicted"/>
<dbReference type="Gramene" id="C.cajan_24970.t">
    <property type="protein sequence ID" value="C.cajan_24970.t"/>
    <property type="gene ID" value="C.cajan_24970"/>
</dbReference>
<evidence type="ECO:0000313" key="2">
    <source>
        <dbReference type="EMBL" id="KYP52522.1"/>
    </source>
</evidence>
<dbReference type="InterPro" id="IPR012337">
    <property type="entry name" value="RNaseH-like_sf"/>
</dbReference>
<evidence type="ECO:0000313" key="3">
    <source>
        <dbReference type="Proteomes" id="UP000075243"/>
    </source>
</evidence>
<dbReference type="Gene3D" id="3.40.30.10">
    <property type="entry name" value="Glutaredoxin"/>
    <property type="match status" value="1"/>
</dbReference>
<dbReference type="EMBL" id="KQ483423">
    <property type="protein sequence ID" value="KYP52522.1"/>
    <property type="molecule type" value="Genomic_DNA"/>
</dbReference>